<dbReference type="AlphaFoldDB" id="A0A1Z3HQH2"/>
<accession>A0A1Z3HQH2</accession>
<dbReference type="Gene3D" id="3.40.50.1820">
    <property type="entry name" value="alpha/beta hydrolase"/>
    <property type="match status" value="1"/>
</dbReference>
<protein>
    <submittedName>
        <fullName evidence="3">Cocaine esterase</fullName>
        <ecNumber evidence="3">3.1.1.84</ecNumber>
    </submittedName>
</protein>
<evidence type="ECO:0000256" key="1">
    <source>
        <dbReference type="ARBA" id="ARBA00022801"/>
    </source>
</evidence>
<sequence>MTADRYQTAAPITMSLQTSDGCRLDADVYYPLAAGPFPVLLMRQPYGRAIASTVVYGHPSWYAGHGYIVVIQDVRGRGTSTGDFRLFAHEGRDGLETVEWAANLPQSNGRVGMYGFSYQGMTQLYAAAARPPALKALAPAMVGYDLYRDWAYENGALLLQVGLSWALQLAADTARLQGREADYQRLYAAAHDLPLTKARPACPQVLAELAPESFFHEWLAHRQRDDYWQALQPHLKDVDLPMLHVGGWFDPYLRGNLRLYREMVARSGHLQHLWIGPWGHIPWSRRVGALDLGPAAESPIDRLQLRWFDHWLKGEDSGLLQDSPVNLFEMGSNRWRGCQGWPLARERQYRWVSTGLASVRQDDGQLRWSKTGPAGPSHVPDHGEVPPLAEDILVHDPWRPVPSLGGHASVPAGPFDRAVIDCRSDVLTYTTEPLLEAMQLLGQGRLKVTCAADAPSFDLCAVVSQVYPDSRVMHLTQGYGRFETSQRQVRELPLHPVSVSIPAGHALRLSLSAACFPAYAVNPGTGTAPGQARPLEARVITVTVWGGEASALCLPIGGEA</sequence>
<dbReference type="STRING" id="1641165.XM38_05895"/>
<dbReference type="InterPro" id="IPR013736">
    <property type="entry name" value="Xaa-Pro_dipept_C"/>
</dbReference>
<dbReference type="Pfam" id="PF08530">
    <property type="entry name" value="PepX_C"/>
    <property type="match status" value="1"/>
</dbReference>
<dbReference type="EMBL" id="CP021983">
    <property type="protein sequence ID" value="ASC72548.1"/>
    <property type="molecule type" value="Genomic_DNA"/>
</dbReference>
<dbReference type="KEGG" id="hhg:XM38_035060"/>
<dbReference type="SUPFAM" id="SSF53474">
    <property type="entry name" value="alpha/beta-Hydrolases"/>
    <property type="match status" value="1"/>
</dbReference>
<gene>
    <name evidence="3" type="primary">cocE</name>
    <name evidence="3" type="ORF">XM38_035060</name>
</gene>
<dbReference type="Pfam" id="PF02129">
    <property type="entry name" value="Peptidase_S15"/>
    <property type="match status" value="1"/>
</dbReference>
<dbReference type="SUPFAM" id="SSF49785">
    <property type="entry name" value="Galactose-binding domain-like"/>
    <property type="match status" value="1"/>
</dbReference>
<dbReference type="Gene3D" id="1.10.3020.10">
    <property type="entry name" value="alpha-amino acid ester hydrolase ( Helical cap domain)"/>
    <property type="match status" value="1"/>
</dbReference>
<name>A0A1Z3HQH2_9CYAN</name>
<proteinExistence type="predicted"/>
<dbReference type="GO" id="GO:0008239">
    <property type="term" value="F:dipeptidyl-peptidase activity"/>
    <property type="evidence" value="ECO:0007669"/>
    <property type="project" value="InterPro"/>
</dbReference>
<keyword evidence="4" id="KW-1185">Reference proteome</keyword>
<evidence type="ECO:0000313" key="3">
    <source>
        <dbReference type="EMBL" id="ASC72548.1"/>
    </source>
</evidence>
<feature type="domain" description="Xaa-Pro dipeptidyl-peptidase C-terminal" evidence="2">
    <location>
        <begin position="305"/>
        <end position="555"/>
    </location>
</feature>
<dbReference type="NCBIfam" id="TIGR00976">
    <property type="entry name" value="CocE_NonD"/>
    <property type="match status" value="1"/>
</dbReference>
<keyword evidence="1 3" id="KW-0378">Hydrolase</keyword>
<dbReference type="InterPro" id="IPR005674">
    <property type="entry name" value="CocE/Ser_esterase"/>
</dbReference>
<dbReference type="PANTHER" id="PTHR43056">
    <property type="entry name" value="PEPTIDASE S9 PROLYL OLIGOPEPTIDASE"/>
    <property type="match status" value="1"/>
</dbReference>
<dbReference type="InterPro" id="IPR029058">
    <property type="entry name" value="AB_hydrolase_fold"/>
</dbReference>
<dbReference type="InterPro" id="IPR050585">
    <property type="entry name" value="Xaa-Pro_dipeptidyl-ppase/CocE"/>
</dbReference>
<evidence type="ECO:0000313" key="4">
    <source>
        <dbReference type="Proteomes" id="UP000191901"/>
    </source>
</evidence>
<dbReference type="OrthoDB" id="319764at2"/>
<dbReference type="PANTHER" id="PTHR43056:SF10">
    <property type="entry name" value="COCE_NOND FAMILY, PUTATIVE (AFU_ORTHOLOGUE AFUA_7G00600)-RELATED"/>
    <property type="match status" value="1"/>
</dbReference>
<dbReference type="InterPro" id="IPR000383">
    <property type="entry name" value="Xaa-Pro-like_dom"/>
</dbReference>
<evidence type="ECO:0000259" key="2">
    <source>
        <dbReference type="SMART" id="SM00939"/>
    </source>
</evidence>
<organism evidence="3 4">
    <name type="scientific">Halomicronema hongdechloris C2206</name>
    <dbReference type="NCBI Taxonomy" id="1641165"/>
    <lineage>
        <taxon>Bacteria</taxon>
        <taxon>Bacillati</taxon>
        <taxon>Cyanobacteriota</taxon>
        <taxon>Cyanophyceae</taxon>
        <taxon>Nodosilineales</taxon>
        <taxon>Nodosilineaceae</taxon>
        <taxon>Halomicronema</taxon>
    </lineage>
</organism>
<dbReference type="InterPro" id="IPR008979">
    <property type="entry name" value="Galactose-bd-like_sf"/>
</dbReference>
<dbReference type="Gene3D" id="2.60.120.260">
    <property type="entry name" value="Galactose-binding domain-like"/>
    <property type="match status" value="1"/>
</dbReference>
<dbReference type="SMART" id="SM00939">
    <property type="entry name" value="PepX_C"/>
    <property type="match status" value="1"/>
</dbReference>
<dbReference type="EC" id="3.1.1.84" evidence="3"/>
<dbReference type="Proteomes" id="UP000191901">
    <property type="component" value="Chromosome"/>
</dbReference>
<reference evidence="3 4" key="1">
    <citation type="journal article" date="2016" name="Biochim. Biophys. Acta">
        <title>Characterization of red-shifted phycobilisomes isolated from the chlorophyll f-containing cyanobacterium Halomicronema hongdechloris.</title>
        <authorList>
            <person name="Li Y."/>
            <person name="Lin Y."/>
            <person name="Garvey C.J."/>
            <person name="Birch D."/>
            <person name="Corkery R.W."/>
            <person name="Loughlin P.C."/>
            <person name="Scheer H."/>
            <person name="Willows R.D."/>
            <person name="Chen M."/>
        </authorList>
    </citation>
    <scope>NUCLEOTIDE SEQUENCE [LARGE SCALE GENOMIC DNA]</scope>
    <source>
        <strain evidence="3 4">C2206</strain>
    </source>
</reference>